<dbReference type="PANTHER" id="PTHR31286">
    <property type="entry name" value="GLYCINE-RICH CELL WALL STRUCTURAL PROTEIN 1.8-LIKE"/>
    <property type="match status" value="1"/>
</dbReference>
<keyword evidence="3" id="KW-1185">Reference proteome</keyword>
<feature type="domain" description="DUF4283" evidence="1">
    <location>
        <begin position="22"/>
        <end position="100"/>
    </location>
</feature>
<dbReference type="Pfam" id="PF14111">
    <property type="entry name" value="DUF4283"/>
    <property type="match status" value="1"/>
</dbReference>
<dbReference type="GeneID" id="108835039"/>
<dbReference type="PANTHER" id="PTHR31286:SF178">
    <property type="entry name" value="DUF4283 DOMAIN-CONTAINING PROTEIN"/>
    <property type="match status" value="1"/>
</dbReference>
<dbReference type="Proteomes" id="UP000504610">
    <property type="component" value="Chromosome 9"/>
</dbReference>
<accession>A0A6J0LVI3</accession>
<name>A0A6J0LVI3_RAPSA</name>
<dbReference type="InterPro" id="IPR025836">
    <property type="entry name" value="Zn_knuckle_CX2CX4HX4C"/>
</dbReference>
<dbReference type="KEGG" id="rsz:108835039"/>
<dbReference type="AlphaFoldDB" id="A0A6J0LVI3"/>
<dbReference type="Pfam" id="PF14392">
    <property type="entry name" value="zf-CCHC_4"/>
    <property type="match status" value="1"/>
</dbReference>
<dbReference type="InterPro" id="IPR025558">
    <property type="entry name" value="DUF4283"/>
</dbReference>
<evidence type="ECO:0000313" key="3">
    <source>
        <dbReference type="Proteomes" id="UP000504610"/>
    </source>
</evidence>
<feature type="domain" description="Zinc knuckle CX2CX4HX4C" evidence="2">
    <location>
        <begin position="161"/>
        <end position="208"/>
    </location>
</feature>
<dbReference type="OrthoDB" id="1106899at2759"/>
<reference evidence="3" key="1">
    <citation type="journal article" date="2019" name="Database">
        <title>The radish genome database (RadishGD): an integrated information resource for radish genomics.</title>
        <authorList>
            <person name="Yu H.J."/>
            <person name="Baek S."/>
            <person name="Lee Y.J."/>
            <person name="Cho A."/>
            <person name="Mun J.H."/>
        </authorList>
    </citation>
    <scope>NUCLEOTIDE SEQUENCE [LARGE SCALE GENOMIC DNA]</scope>
    <source>
        <strain evidence="3">cv. WK10039</strain>
    </source>
</reference>
<protein>
    <submittedName>
        <fullName evidence="4">Uncharacterized protein LOC108835039</fullName>
    </submittedName>
</protein>
<evidence type="ECO:0000259" key="2">
    <source>
        <dbReference type="Pfam" id="PF14392"/>
    </source>
</evidence>
<proteinExistence type="predicted"/>
<evidence type="ECO:0000313" key="4">
    <source>
        <dbReference type="RefSeq" id="XP_018463848.1"/>
    </source>
</evidence>
<evidence type="ECO:0000259" key="1">
    <source>
        <dbReference type="Pfam" id="PF14111"/>
    </source>
</evidence>
<gene>
    <name evidence="4" type="primary">LOC108835039</name>
</gene>
<organism evidence="3 4">
    <name type="scientific">Raphanus sativus</name>
    <name type="common">Radish</name>
    <name type="synonym">Raphanus raphanistrum var. sativus</name>
    <dbReference type="NCBI Taxonomy" id="3726"/>
    <lineage>
        <taxon>Eukaryota</taxon>
        <taxon>Viridiplantae</taxon>
        <taxon>Streptophyta</taxon>
        <taxon>Embryophyta</taxon>
        <taxon>Tracheophyta</taxon>
        <taxon>Spermatophyta</taxon>
        <taxon>Magnoliopsida</taxon>
        <taxon>eudicotyledons</taxon>
        <taxon>Gunneridae</taxon>
        <taxon>Pentapetalae</taxon>
        <taxon>rosids</taxon>
        <taxon>malvids</taxon>
        <taxon>Brassicales</taxon>
        <taxon>Brassicaceae</taxon>
        <taxon>Brassiceae</taxon>
        <taxon>Raphanus</taxon>
    </lineage>
</organism>
<dbReference type="RefSeq" id="XP_018463848.1">
    <property type="nucleotide sequence ID" value="XM_018608346.1"/>
</dbReference>
<sequence length="436" mass="50503">MSLEEEDVPVTLPDLPQFSAVESNKLSIIGRTLNPDSQRMKDLILDMPRKWQVYDRVRGVALSSTMFQFIFKHEHDLEEVMRKRVWTFNEWSVVIDRWVEKPPDDYLKYLLVWVQLRNIPVNHYTKEAIEAFADVLGKVDVVVYDPSKAQSNDYVRVRVFFDVARPVRKTKVFNIPGCEAVTIRYDFERVQKRCYHCQRLTHEKEKCPLLIQARKDQAMERRNKVMLENQKKALLIQKDDPLFGVLSEAQVGIDAVTGRRKINPEVLQNMREYLLAADGGEKRVREERVTKSVQDLENDSEGQRNFLRLEGPPLVITEVDKDKGIVFDYSLKNVENNLERRRLETDILDNSKADVSTRSMPCQAAPLEFFECSTGFTSGYTEANSSGTSKLTTGRRFRPPKRMRRFKPKLTGGFSTEEKGKSVAVQCDKVSNKRRA</sequence>
<reference evidence="4" key="2">
    <citation type="submission" date="2025-08" db="UniProtKB">
        <authorList>
            <consortium name="RefSeq"/>
        </authorList>
    </citation>
    <scope>IDENTIFICATION</scope>
    <source>
        <tissue evidence="4">Leaf</tissue>
    </source>
</reference>
<dbReference type="InterPro" id="IPR040256">
    <property type="entry name" value="At4g02000-like"/>
</dbReference>